<keyword evidence="2" id="KW-1133">Transmembrane helix</keyword>
<feature type="transmembrane region" description="Helical" evidence="2">
    <location>
        <begin position="80"/>
        <end position="104"/>
    </location>
</feature>
<reference evidence="3 4" key="1">
    <citation type="submission" date="2020-02" db="EMBL/GenBank/DDBJ databases">
        <title>Sequencing the genomes of 1000 actinobacteria strains.</title>
        <authorList>
            <person name="Klenk H.-P."/>
        </authorList>
    </citation>
    <scope>NUCLEOTIDE SEQUENCE [LARGE SCALE GENOMIC DNA]</scope>
    <source>
        <strain evidence="3 4">DSM 27960</strain>
    </source>
</reference>
<dbReference type="Proteomes" id="UP000541033">
    <property type="component" value="Unassembled WGS sequence"/>
</dbReference>
<name>A0A7X5QZP3_9MICO</name>
<accession>A0A7X5QZP3</accession>
<feature type="transmembrane region" description="Helical" evidence="2">
    <location>
        <begin position="52"/>
        <end position="68"/>
    </location>
</feature>
<dbReference type="EMBL" id="JAAMOX010000001">
    <property type="protein sequence ID" value="NIH52901.1"/>
    <property type="molecule type" value="Genomic_DNA"/>
</dbReference>
<evidence type="ECO:0000256" key="2">
    <source>
        <dbReference type="SAM" id="Phobius"/>
    </source>
</evidence>
<evidence type="ECO:0000256" key="1">
    <source>
        <dbReference type="SAM" id="MobiDB-lite"/>
    </source>
</evidence>
<sequence length="116" mass="11901">MTNTPRGTGSSNGSQPSASPKQTPPISYTAVAAFGLAGLAVASAFWLGDVPVLAIVLSLAAVILGFISRKALQRDESLRGATISVSAVIIGGIILLAQVTPWIMLGISQTLYPLTH</sequence>
<keyword evidence="2" id="KW-0472">Membrane</keyword>
<organism evidence="3 4">
    <name type="scientific">Lysinibacter cavernae</name>
    <dbReference type="NCBI Taxonomy" id="1640652"/>
    <lineage>
        <taxon>Bacteria</taxon>
        <taxon>Bacillati</taxon>
        <taxon>Actinomycetota</taxon>
        <taxon>Actinomycetes</taxon>
        <taxon>Micrococcales</taxon>
        <taxon>Microbacteriaceae</taxon>
        <taxon>Lysinibacter</taxon>
    </lineage>
</organism>
<dbReference type="RefSeq" id="WP_167148082.1">
    <property type="nucleotide sequence ID" value="NZ_JAAMOX010000001.1"/>
</dbReference>
<evidence type="ECO:0000313" key="4">
    <source>
        <dbReference type="Proteomes" id="UP000541033"/>
    </source>
</evidence>
<keyword evidence="4" id="KW-1185">Reference proteome</keyword>
<feature type="transmembrane region" description="Helical" evidence="2">
    <location>
        <begin position="26"/>
        <end position="46"/>
    </location>
</feature>
<feature type="region of interest" description="Disordered" evidence="1">
    <location>
        <begin position="1"/>
        <end position="23"/>
    </location>
</feature>
<evidence type="ECO:0000313" key="3">
    <source>
        <dbReference type="EMBL" id="NIH52901.1"/>
    </source>
</evidence>
<protein>
    <submittedName>
        <fullName evidence="3">Uncharacterized membrane protein YhaH (DUF805 family)</fullName>
    </submittedName>
</protein>
<keyword evidence="2" id="KW-0812">Transmembrane</keyword>
<proteinExistence type="predicted"/>
<gene>
    <name evidence="3" type="ORF">FHX76_000769</name>
</gene>
<comment type="caution">
    <text evidence="3">The sequence shown here is derived from an EMBL/GenBank/DDBJ whole genome shotgun (WGS) entry which is preliminary data.</text>
</comment>
<dbReference type="AlphaFoldDB" id="A0A7X5QZP3"/>